<dbReference type="Pfam" id="PF01571">
    <property type="entry name" value="GCV_T"/>
    <property type="match status" value="1"/>
</dbReference>
<dbReference type="AlphaFoldDB" id="A0A2R7Y5W9"/>
<dbReference type="InterPro" id="IPR027266">
    <property type="entry name" value="TrmE/GcvT-like"/>
</dbReference>
<dbReference type="Proteomes" id="UP000244093">
    <property type="component" value="Unassembled WGS sequence"/>
</dbReference>
<dbReference type="GO" id="GO:0005960">
    <property type="term" value="C:glycine cleavage complex"/>
    <property type="evidence" value="ECO:0007669"/>
    <property type="project" value="InterPro"/>
</dbReference>
<dbReference type="EMBL" id="NBVN01000003">
    <property type="protein sequence ID" value="PUA32767.1"/>
    <property type="molecule type" value="Genomic_DNA"/>
</dbReference>
<evidence type="ECO:0000256" key="4">
    <source>
        <dbReference type="ARBA" id="ARBA00022679"/>
    </source>
</evidence>
<keyword evidence="4" id="KW-0808">Transferase</keyword>
<evidence type="ECO:0000256" key="3">
    <source>
        <dbReference type="ARBA" id="ARBA00022576"/>
    </source>
</evidence>
<proteinExistence type="inferred from homology"/>
<dbReference type="PIRSF" id="PIRSF006487">
    <property type="entry name" value="GcvT"/>
    <property type="match status" value="1"/>
</dbReference>
<feature type="domain" description="Aminomethyltransferase C-terminal" evidence="9">
    <location>
        <begin position="281"/>
        <end position="359"/>
    </location>
</feature>
<organism evidence="10 11">
    <name type="scientific">Zestosphaera tikiterensis</name>
    <dbReference type="NCBI Taxonomy" id="1973259"/>
    <lineage>
        <taxon>Archaea</taxon>
        <taxon>Thermoproteota</taxon>
        <taxon>Thermoprotei</taxon>
        <taxon>Desulfurococcales</taxon>
        <taxon>Desulfurococcaceae</taxon>
        <taxon>Zestosphaera</taxon>
    </lineage>
</organism>
<dbReference type="InterPro" id="IPR029043">
    <property type="entry name" value="GcvT/YgfZ_C"/>
</dbReference>
<dbReference type="EC" id="2.1.2.10" evidence="2"/>
<evidence type="ECO:0000256" key="5">
    <source>
        <dbReference type="ARBA" id="ARBA00031395"/>
    </source>
</evidence>
<name>A0A2R7Y5W9_9CREN</name>
<dbReference type="GO" id="GO:0008483">
    <property type="term" value="F:transaminase activity"/>
    <property type="evidence" value="ECO:0007669"/>
    <property type="project" value="UniProtKB-KW"/>
</dbReference>
<comment type="similarity">
    <text evidence="1">Belongs to the GcvT family.</text>
</comment>
<dbReference type="InterPro" id="IPR013977">
    <property type="entry name" value="GcvT_C"/>
</dbReference>
<evidence type="ECO:0000259" key="9">
    <source>
        <dbReference type="Pfam" id="PF08669"/>
    </source>
</evidence>
<accession>A0A2R7Y5W9</accession>
<dbReference type="GO" id="GO:0004047">
    <property type="term" value="F:aminomethyltransferase activity"/>
    <property type="evidence" value="ECO:0007669"/>
    <property type="project" value="UniProtKB-EC"/>
</dbReference>
<keyword evidence="3" id="KW-0032">Aminotransferase</keyword>
<dbReference type="SUPFAM" id="SSF103025">
    <property type="entry name" value="Folate-binding domain"/>
    <property type="match status" value="1"/>
</dbReference>
<evidence type="ECO:0000259" key="8">
    <source>
        <dbReference type="Pfam" id="PF01571"/>
    </source>
</evidence>
<dbReference type="InterPro" id="IPR006223">
    <property type="entry name" value="GcvT"/>
</dbReference>
<dbReference type="NCBIfam" id="NF001567">
    <property type="entry name" value="PRK00389.1"/>
    <property type="match status" value="1"/>
</dbReference>
<evidence type="ECO:0000256" key="7">
    <source>
        <dbReference type="PIRSR" id="PIRSR006487-1"/>
    </source>
</evidence>
<dbReference type="Gene3D" id="3.30.1360.120">
    <property type="entry name" value="Probable tRNA modification gtpase trme, domain 1"/>
    <property type="match status" value="1"/>
</dbReference>
<comment type="catalytic activity">
    <reaction evidence="6">
        <text>N(6)-[(R)-S(8)-aminomethyldihydrolipoyl]-L-lysyl-[protein] + (6S)-5,6,7,8-tetrahydrofolate = N(6)-[(R)-dihydrolipoyl]-L-lysyl-[protein] + (6R)-5,10-methylene-5,6,7,8-tetrahydrofolate + NH4(+)</text>
        <dbReference type="Rhea" id="RHEA:16945"/>
        <dbReference type="Rhea" id="RHEA-COMP:10475"/>
        <dbReference type="Rhea" id="RHEA-COMP:10492"/>
        <dbReference type="ChEBI" id="CHEBI:15636"/>
        <dbReference type="ChEBI" id="CHEBI:28938"/>
        <dbReference type="ChEBI" id="CHEBI:57453"/>
        <dbReference type="ChEBI" id="CHEBI:83100"/>
        <dbReference type="ChEBI" id="CHEBI:83143"/>
        <dbReference type="EC" id="2.1.2.10"/>
    </reaction>
</comment>
<feature type="domain" description="GCVT N-terminal" evidence="8">
    <location>
        <begin position="2"/>
        <end position="254"/>
    </location>
</feature>
<feature type="binding site" evidence="7">
    <location>
        <position position="199"/>
    </location>
    <ligand>
        <name>substrate</name>
    </ligand>
</feature>
<sequence>MDIQRKYGGSPGEFAGWITSMDYGSPTEEHLNTRTSVSIFDVSHMGRYVIKGKDSFKLLQKLVTKDLSEVKEGFMSGPVLLLNEKAGIKDDIMLYKLKDDSWLAVVNAPNVVSDREWMLRWKSEWGLNDVDIEDVTLKTALLAIQGPKAPEVMEGLGLHDAKKLKILEFMYKVELLGKEAFLVSHSGWTGEEVRSYGFEVWTDVSHGKEIFEKAIELGAKPAGLIARDSLRLEMGYLLIGQDMDETVNPIEARYWLPLSLDKGECLGCPKLLEIYEKGVSKVRVGFKLKKGVKSIPRHGYKIYAGREEVGYVTSGAYSSFTGRSIGMGYVRTDHPYIGFKLDLDVRGVKQEIKISEFPLI</sequence>
<dbReference type="GO" id="GO:0006546">
    <property type="term" value="P:glycine catabolic process"/>
    <property type="evidence" value="ECO:0007669"/>
    <property type="project" value="InterPro"/>
</dbReference>
<dbReference type="InterPro" id="IPR006222">
    <property type="entry name" value="GCVT_N"/>
</dbReference>
<evidence type="ECO:0000256" key="6">
    <source>
        <dbReference type="ARBA" id="ARBA00047665"/>
    </source>
</evidence>
<dbReference type="PANTHER" id="PTHR43757:SF2">
    <property type="entry name" value="AMINOMETHYLTRANSFERASE, MITOCHONDRIAL"/>
    <property type="match status" value="1"/>
</dbReference>
<dbReference type="NCBIfam" id="TIGR00528">
    <property type="entry name" value="gcvT"/>
    <property type="match status" value="1"/>
</dbReference>
<evidence type="ECO:0000313" key="11">
    <source>
        <dbReference type="Proteomes" id="UP000244093"/>
    </source>
</evidence>
<dbReference type="Pfam" id="PF08669">
    <property type="entry name" value="GCV_T_C"/>
    <property type="match status" value="1"/>
</dbReference>
<evidence type="ECO:0000256" key="2">
    <source>
        <dbReference type="ARBA" id="ARBA00012616"/>
    </source>
</evidence>
<evidence type="ECO:0000313" key="10">
    <source>
        <dbReference type="EMBL" id="PUA32767.1"/>
    </source>
</evidence>
<comment type="caution">
    <text evidence="10">The sequence shown here is derived from an EMBL/GenBank/DDBJ whole genome shotgun (WGS) entry which is preliminary data.</text>
</comment>
<evidence type="ECO:0000256" key="1">
    <source>
        <dbReference type="ARBA" id="ARBA00008609"/>
    </source>
</evidence>
<protein>
    <recommendedName>
        <fullName evidence="2">aminomethyltransferase</fullName>
        <ecNumber evidence="2">2.1.2.10</ecNumber>
    </recommendedName>
    <alternativeName>
        <fullName evidence="5">Glycine cleavage system T protein</fullName>
    </alternativeName>
</protein>
<dbReference type="PANTHER" id="PTHR43757">
    <property type="entry name" value="AMINOMETHYLTRANSFERASE"/>
    <property type="match status" value="1"/>
</dbReference>
<gene>
    <name evidence="10" type="ORF">B7O98_04770</name>
</gene>
<reference evidence="10 11" key="1">
    <citation type="journal article" date="2018" name="Syst. Appl. Microbiol.">
        <title>A new symbiotic nanoarchaeote (Candidatus Nanoclepta minutus) and its host (Zestosphaera tikiterensis gen. nov., sp. nov.) from a New Zealand hot spring.</title>
        <authorList>
            <person name="St John E."/>
            <person name="Liu Y."/>
            <person name="Podar M."/>
            <person name="Stott M.B."/>
            <person name="Meneghin J."/>
            <person name="Chen Z."/>
            <person name="Lagutin K."/>
            <person name="Mitchell K."/>
            <person name="Reysenbach A.L."/>
        </authorList>
    </citation>
    <scope>NUCLEOTIDE SEQUENCE [LARGE SCALE GENOMIC DNA]</scope>
    <source>
        <strain evidence="10">NZ3</strain>
    </source>
</reference>
<dbReference type="SUPFAM" id="SSF101790">
    <property type="entry name" value="Aminomethyltransferase beta-barrel domain"/>
    <property type="match status" value="1"/>
</dbReference>
<dbReference type="InterPro" id="IPR028896">
    <property type="entry name" value="GcvT/YgfZ/DmdA"/>
</dbReference>